<gene>
    <name evidence="1" type="ORF">PISMIDRAFT_683369</name>
</gene>
<accession>A0A0C9ZH18</accession>
<protein>
    <submittedName>
        <fullName evidence="1">Uncharacterized protein</fullName>
    </submittedName>
</protein>
<sequence>MVLSLFNSLVTLPVVLPPRVRNTSGILIGFAQSTHVFRTHRSFRTVCQFPYQA</sequence>
<organism evidence="1 2">
    <name type="scientific">Pisolithus microcarpus 441</name>
    <dbReference type="NCBI Taxonomy" id="765257"/>
    <lineage>
        <taxon>Eukaryota</taxon>
        <taxon>Fungi</taxon>
        <taxon>Dikarya</taxon>
        <taxon>Basidiomycota</taxon>
        <taxon>Agaricomycotina</taxon>
        <taxon>Agaricomycetes</taxon>
        <taxon>Agaricomycetidae</taxon>
        <taxon>Boletales</taxon>
        <taxon>Sclerodermatineae</taxon>
        <taxon>Pisolithaceae</taxon>
        <taxon>Pisolithus</taxon>
    </lineage>
</organism>
<evidence type="ECO:0000313" key="2">
    <source>
        <dbReference type="Proteomes" id="UP000054018"/>
    </source>
</evidence>
<reference evidence="2" key="2">
    <citation type="submission" date="2015-01" db="EMBL/GenBank/DDBJ databases">
        <title>Evolutionary Origins and Diversification of the Mycorrhizal Mutualists.</title>
        <authorList>
            <consortium name="DOE Joint Genome Institute"/>
            <consortium name="Mycorrhizal Genomics Consortium"/>
            <person name="Kohler A."/>
            <person name="Kuo A."/>
            <person name="Nagy L.G."/>
            <person name="Floudas D."/>
            <person name="Copeland A."/>
            <person name="Barry K.W."/>
            <person name="Cichocki N."/>
            <person name="Veneault-Fourrey C."/>
            <person name="LaButti K."/>
            <person name="Lindquist E.A."/>
            <person name="Lipzen A."/>
            <person name="Lundell T."/>
            <person name="Morin E."/>
            <person name="Murat C."/>
            <person name="Riley R."/>
            <person name="Ohm R."/>
            <person name="Sun H."/>
            <person name="Tunlid A."/>
            <person name="Henrissat B."/>
            <person name="Grigoriev I.V."/>
            <person name="Hibbett D.S."/>
            <person name="Martin F."/>
        </authorList>
    </citation>
    <scope>NUCLEOTIDE SEQUENCE [LARGE SCALE GENOMIC DNA]</scope>
    <source>
        <strain evidence="2">441</strain>
    </source>
</reference>
<dbReference type="AlphaFoldDB" id="A0A0C9ZH18"/>
<name>A0A0C9ZH18_9AGAM</name>
<reference evidence="1 2" key="1">
    <citation type="submission" date="2014-04" db="EMBL/GenBank/DDBJ databases">
        <authorList>
            <consortium name="DOE Joint Genome Institute"/>
            <person name="Kuo A."/>
            <person name="Kohler A."/>
            <person name="Costa M.D."/>
            <person name="Nagy L.G."/>
            <person name="Floudas D."/>
            <person name="Copeland A."/>
            <person name="Barry K.W."/>
            <person name="Cichocki N."/>
            <person name="Veneault-Fourrey C."/>
            <person name="LaButti K."/>
            <person name="Lindquist E.A."/>
            <person name="Lipzen A."/>
            <person name="Lundell T."/>
            <person name="Morin E."/>
            <person name="Murat C."/>
            <person name="Sun H."/>
            <person name="Tunlid A."/>
            <person name="Henrissat B."/>
            <person name="Grigoriev I.V."/>
            <person name="Hibbett D.S."/>
            <person name="Martin F."/>
            <person name="Nordberg H.P."/>
            <person name="Cantor M.N."/>
            <person name="Hua S.X."/>
        </authorList>
    </citation>
    <scope>NUCLEOTIDE SEQUENCE [LARGE SCALE GENOMIC DNA]</scope>
    <source>
        <strain evidence="1 2">441</strain>
    </source>
</reference>
<dbReference type="HOGENOM" id="CLU_3069555_0_0_1"/>
<keyword evidence="2" id="KW-1185">Reference proteome</keyword>
<proteinExistence type="predicted"/>
<evidence type="ECO:0000313" key="1">
    <source>
        <dbReference type="EMBL" id="KIK19278.1"/>
    </source>
</evidence>
<dbReference type="Proteomes" id="UP000054018">
    <property type="component" value="Unassembled WGS sequence"/>
</dbReference>
<dbReference type="EMBL" id="KN833787">
    <property type="protein sequence ID" value="KIK19278.1"/>
    <property type="molecule type" value="Genomic_DNA"/>
</dbReference>